<evidence type="ECO:0000313" key="3">
    <source>
        <dbReference type="Proteomes" id="UP000573599"/>
    </source>
</evidence>
<sequence>MAEHEIHEEDHGHSIAAWTAVIIILVGSALASLAVVLTSTPLFVIGLVICALGAVAGKVLSMAGYGAVTVNGPDAPETGRPEVGVN</sequence>
<keyword evidence="1" id="KW-0472">Membrane</keyword>
<dbReference type="EMBL" id="JACCAB010000001">
    <property type="protein sequence ID" value="NYG08330.1"/>
    <property type="molecule type" value="Genomic_DNA"/>
</dbReference>
<dbReference type="NCBIfam" id="NF041681">
    <property type="entry name" value="HGxxPAAW"/>
    <property type="match status" value="1"/>
</dbReference>
<organism evidence="2 3">
    <name type="scientific">Pedococcus badiiscoriae</name>
    <dbReference type="NCBI Taxonomy" id="642776"/>
    <lineage>
        <taxon>Bacteria</taxon>
        <taxon>Bacillati</taxon>
        <taxon>Actinomycetota</taxon>
        <taxon>Actinomycetes</taxon>
        <taxon>Micrococcales</taxon>
        <taxon>Intrasporangiaceae</taxon>
        <taxon>Pedococcus</taxon>
    </lineage>
</organism>
<feature type="transmembrane region" description="Helical" evidence="1">
    <location>
        <begin position="44"/>
        <end position="68"/>
    </location>
</feature>
<keyword evidence="3" id="KW-1185">Reference proteome</keyword>
<accession>A0A852WHI3</accession>
<dbReference type="InterPro" id="IPR046550">
    <property type="entry name" value="DUF6704"/>
</dbReference>
<proteinExistence type="predicted"/>
<comment type="caution">
    <text evidence="2">The sequence shown here is derived from an EMBL/GenBank/DDBJ whole genome shotgun (WGS) entry which is preliminary data.</text>
</comment>
<dbReference type="Proteomes" id="UP000573599">
    <property type="component" value="Unassembled WGS sequence"/>
</dbReference>
<keyword evidence="1" id="KW-1133">Transmembrane helix</keyword>
<dbReference type="RefSeq" id="WP_179422669.1">
    <property type="nucleotide sequence ID" value="NZ_JACCAB010000001.1"/>
</dbReference>
<protein>
    <submittedName>
        <fullName evidence="2">Uncharacterized protein</fullName>
    </submittedName>
</protein>
<evidence type="ECO:0000256" key="1">
    <source>
        <dbReference type="SAM" id="Phobius"/>
    </source>
</evidence>
<feature type="transmembrane region" description="Helical" evidence="1">
    <location>
        <begin position="15"/>
        <end position="37"/>
    </location>
</feature>
<gene>
    <name evidence="2" type="ORF">BJ986_002817</name>
</gene>
<dbReference type="Pfam" id="PF20447">
    <property type="entry name" value="DUF6704"/>
    <property type="match status" value="1"/>
</dbReference>
<keyword evidence="1" id="KW-0812">Transmembrane</keyword>
<dbReference type="AlphaFoldDB" id="A0A852WHI3"/>
<name>A0A852WHI3_9MICO</name>
<reference evidence="2 3" key="1">
    <citation type="submission" date="2020-07" db="EMBL/GenBank/DDBJ databases">
        <title>Sequencing the genomes of 1000 actinobacteria strains.</title>
        <authorList>
            <person name="Klenk H.-P."/>
        </authorList>
    </citation>
    <scope>NUCLEOTIDE SEQUENCE [LARGE SCALE GENOMIC DNA]</scope>
    <source>
        <strain evidence="2 3">DSM 23987</strain>
    </source>
</reference>
<evidence type="ECO:0000313" key="2">
    <source>
        <dbReference type="EMBL" id="NYG08330.1"/>
    </source>
</evidence>